<dbReference type="eggNOG" id="ENOG5030JDX">
    <property type="taxonomic scope" value="Bacteria"/>
</dbReference>
<accession>A0A086BNP1</accession>
<dbReference type="Pfam" id="PF08843">
    <property type="entry name" value="AbiEii"/>
    <property type="match status" value="1"/>
</dbReference>
<proteinExistence type="predicted"/>
<name>A0A086BNP1_9BIFI</name>
<protein>
    <submittedName>
        <fullName evidence="1">Uncharacterized protein</fullName>
    </submittedName>
</protein>
<dbReference type="STRING" id="1341695.BBOMB_1415"/>
<organism evidence="1 2">
    <name type="scientific">Bifidobacterium bombi DSM 19703</name>
    <dbReference type="NCBI Taxonomy" id="1341695"/>
    <lineage>
        <taxon>Bacteria</taxon>
        <taxon>Bacillati</taxon>
        <taxon>Actinomycetota</taxon>
        <taxon>Actinomycetes</taxon>
        <taxon>Bifidobacteriales</taxon>
        <taxon>Bifidobacteriaceae</taxon>
        <taxon>Bifidobacterium</taxon>
    </lineage>
</organism>
<dbReference type="Gene3D" id="1.20.58.1790">
    <property type="entry name" value="JHP933, helical tail domain"/>
    <property type="match status" value="1"/>
</dbReference>
<evidence type="ECO:0000313" key="2">
    <source>
        <dbReference type="Proteomes" id="UP000028730"/>
    </source>
</evidence>
<dbReference type="InterPro" id="IPR014942">
    <property type="entry name" value="AbiEii"/>
</dbReference>
<dbReference type="RefSeq" id="WP_052377571.1">
    <property type="nucleotide sequence ID" value="NZ_ATLK01000002.1"/>
</dbReference>
<dbReference type="OrthoDB" id="9780929at2"/>
<evidence type="ECO:0000313" key="1">
    <source>
        <dbReference type="EMBL" id="KFF30555.1"/>
    </source>
</evidence>
<dbReference type="EMBL" id="ATLK01000002">
    <property type="protein sequence ID" value="KFF30555.1"/>
    <property type="molecule type" value="Genomic_DNA"/>
</dbReference>
<comment type="caution">
    <text evidence="1">The sequence shown here is derived from an EMBL/GenBank/DDBJ whole genome shotgun (WGS) entry which is preliminary data.</text>
</comment>
<gene>
    <name evidence="1" type="ORF">BBOMB_1415</name>
</gene>
<sequence>MVDLQSVTMRNGIVTYTISKLCVLKATAYLSRDKIRDLYDLTFIRDQYFDQLSPEAKDILISAFEYKNLEQFDYLVRTQHDPLIDTSRLQDRCLAMMDKLGLLLRPASSNEDRDRFHAGIDRQDVRLGSSVRPIAKPANTTIASTVKTDKYGRNKVIYHAKYLTDKWQSYWRQYR</sequence>
<keyword evidence="2" id="KW-1185">Reference proteome</keyword>
<dbReference type="AlphaFoldDB" id="A0A086BNP1"/>
<reference evidence="1 2" key="1">
    <citation type="journal article" date="2014" name="Appl. Environ. Microbiol.">
        <title>Genomic encyclopedia of type strains of the genus Bifidobacterium.</title>
        <authorList>
            <person name="Milani C."/>
            <person name="Lugli G.A."/>
            <person name="Duranti S."/>
            <person name="Turroni F."/>
            <person name="Bottacini F."/>
            <person name="Mangifesta M."/>
            <person name="Sanchez B."/>
            <person name="Viappiani A."/>
            <person name="Mancabelli L."/>
            <person name="Taminiau B."/>
            <person name="Delcenserie V."/>
            <person name="Barrangou R."/>
            <person name="Margolles A."/>
            <person name="van Sinderen D."/>
            <person name="Ventura M."/>
        </authorList>
    </citation>
    <scope>NUCLEOTIDE SEQUENCE [LARGE SCALE GENOMIC DNA]</scope>
    <source>
        <strain evidence="1 2">DSM 19703</strain>
    </source>
</reference>
<dbReference type="Proteomes" id="UP000028730">
    <property type="component" value="Unassembled WGS sequence"/>
</dbReference>